<dbReference type="AlphaFoldDB" id="A0A3E2TJB3"/>
<evidence type="ECO:0000256" key="2">
    <source>
        <dbReference type="ARBA" id="ARBA00022475"/>
    </source>
</evidence>
<protein>
    <recommendedName>
        <fullName evidence="9">Polysaccharide biosynthesis protein</fullName>
    </recommendedName>
</protein>
<dbReference type="PANTHER" id="PTHR30250">
    <property type="entry name" value="PST FAMILY PREDICTED COLANIC ACID TRANSPORTER"/>
    <property type="match status" value="1"/>
</dbReference>
<feature type="transmembrane region" description="Helical" evidence="6">
    <location>
        <begin position="12"/>
        <end position="32"/>
    </location>
</feature>
<organism evidence="7 8">
    <name type="scientific">Coprococcus catus</name>
    <dbReference type="NCBI Taxonomy" id="116085"/>
    <lineage>
        <taxon>Bacteria</taxon>
        <taxon>Bacillati</taxon>
        <taxon>Bacillota</taxon>
        <taxon>Clostridia</taxon>
        <taxon>Lachnospirales</taxon>
        <taxon>Lachnospiraceae</taxon>
        <taxon>Coprococcus</taxon>
    </lineage>
</organism>
<keyword evidence="5 6" id="KW-0472">Membrane</keyword>
<dbReference type="InterPro" id="IPR050833">
    <property type="entry name" value="Poly_Biosynth_Transport"/>
</dbReference>
<comment type="caution">
    <text evidence="7">The sequence shown here is derived from an EMBL/GenBank/DDBJ whole genome shotgun (WGS) entry which is preliminary data.</text>
</comment>
<feature type="transmembrane region" description="Helical" evidence="6">
    <location>
        <begin position="44"/>
        <end position="68"/>
    </location>
</feature>
<feature type="transmembrane region" description="Helical" evidence="6">
    <location>
        <begin position="315"/>
        <end position="335"/>
    </location>
</feature>
<sequence length="511" mass="56887">MEKRRSDSKAILLNIIWAVLAILVKYAINFLTTPYVTNNIGVEAYGFVSLANTFTSYIDLISIALNSFASRYIAIAYHQNDLKKAEQLYSSVIVADCVLSLLVFVPSLFIIRFLEKFLNIPDLLVNDVKILFIVVLIKYLLTVMQTAFNVSTFIKNRLDLSERQKTTSTFIQGAVLLVLCVALAPKVWYVGIAAMVAAAYLLLVNIRNAHRLTPELKYDAKKFSIDSVKELVSSGIWNSINNLGNVLNSGLDLIITNLMLTATAMGQISVAKNLATICYTLVGTIANAFKPLQTRYYAEGNTELLVSSLKRSMKITGLVCGLLIAGFFSYGTPFLRLWLTDSQNISLIFKISMIVLFSDIVIGVVNPLYYVYTLTNKLRLPCYITLAMGTANIIGMYVLIKYTSLGEYAVVLTTMVLNLIHLIDAPIYSAYCLKIKISTFYPVILRHLIACVVNVILIRVLAGVLPYPSSWLILCVDCLIVGVCALLVEFIVLFDRNEISEFARKVKNKIA</sequence>
<dbReference type="GO" id="GO:0005886">
    <property type="term" value="C:plasma membrane"/>
    <property type="evidence" value="ECO:0007669"/>
    <property type="project" value="UniProtKB-SubCell"/>
</dbReference>
<accession>A0A3E2TJB3</accession>
<feature type="transmembrane region" description="Helical" evidence="6">
    <location>
        <begin position="443"/>
        <end position="465"/>
    </location>
</feature>
<feature type="transmembrane region" description="Helical" evidence="6">
    <location>
        <begin position="408"/>
        <end position="431"/>
    </location>
</feature>
<proteinExistence type="predicted"/>
<comment type="subcellular location">
    <subcellularLocation>
        <location evidence="1">Cell membrane</location>
        <topology evidence="1">Multi-pass membrane protein</topology>
    </subcellularLocation>
</comment>
<name>A0A3E2TJB3_9FIRM</name>
<gene>
    <name evidence="7" type="ORF">DW070_13215</name>
</gene>
<dbReference type="CDD" id="cd12082">
    <property type="entry name" value="MATE_like"/>
    <property type="match status" value="1"/>
</dbReference>
<feature type="transmembrane region" description="Helical" evidence="6">
    <location>
        <begin position="383"/>
        <end position="402"/>
    </location>
</feature>
<dbReference type="PANTHER" id="PTHR30250:SF26">
    <property type="entry name" value="PSMA PROTEIN"/>
    <property type="match status" value="1"/>
</dbReference>
<evidence type="ECO:0000313" key="7">
    <source>
        <dbReference type="EMBL" id="RGB76294.1"/>
    </source>
</evidence>
<keyword evidence="2" id="KW-1003">Cell membrane</keyword>
<feature type="transmembrane region" description="Helical" evidence="6">
    <location>
        <begin position="88"/>
        <end position="110"/>
    </location>
</feature>
<keyword evidence="4 6" id="KW-1133">Transmembrane helix</keyword>
<evidence type="ECO:0000256" key="6">
    <source>
        <dbReference type="SAM" id="Phobius"/>
    </source>
</evidence>
<dbReference type="Proteomes" id="UP000260773">
    <property type="component" value="Unassembled WGS sequence"/>
</dbReference>
<dbReference type="EMBL" id="QVEP01000040">
    <property type="protein sequence ID" value="RGB76294.1"/>
    <property type="molecule type" value="Genomic_DNA"/>
</dbReference>
<feature type="transmembrane region" description="Helical" evidence="6">
    <location>
        <begin position="471"/>
        <end position="494"/>
    </location>
</feature>
<evidence type="ECO:0000256" key="3">
    <source>
        <dbReference type="ARBA" id="ARBA00022692"/>
    </source>
</evidence>
<dbReference type="InterPro" id="IPR002797">
    <property type="entry name" value="Polysacc_synth"/>
</dbReference>
<dbReference type="Pfam" id="PF01943">
    <property type="entry name" value="Polysacc_synt"/>
    <property type="match status" value="1"/>
</dbReference>
<evidence type="ECO:0000256" key="4">
    <source>
        <dbReference type="ARBA" id="ARBA00022989"/>
    </source>
</evidence>
<keyword evidence="3 6" id="KW-0812">Transmembrane</keyword>
<feature type="transmembrane region" description="Helical" evidence="6">
    <location>
        <begin position="130"/>
        <end position="154"/>
    </location>
</feature>
<dbReference type="RefSeq" id="WP_117528843.1">
    <property type="nucleotide sequence ID" value="NZ_JAQCWV010000014.1"/>
</dbReference>
<evidence type="ECO:0008006" key="9">
    <source>
        <dbReference type="Google" id="ProtNLM"/>
    </source>
</evidence>
<feature type="transmembrane region" description="Helical" evidence="6">
    <location>
        <begin position="190"/>
        <end position="206"/>
    </location>
</feature>
<evidence type="ECO:0000256" key="1">
    <source>
        <dbReference type="ARBA" id="ARBA00004651"/>
    </source>
</evidence>
<reference evidence="7 8" key="1">
    <citation type="submission" date="2018-08" db="EMBL/GenBank/DDBJ databases">
        <title>A genome reference for cultivated species of the human gut microbiota.</title>
        <authorList>
            <person name="Zou Y."/>
            <person name="Xue W."/>
            <person name="Luo G."/>
        </authorList>
    </citation>
    <scope>NUCLEOTIDE SEQUENCE [LARGE SCALE GENOMIC DNA]</scope>
    <source>
        <strain evidence="7 8">AF45-17</strain>
    </source>
</reference>
<evidence type="ECO:0000256" key="5">
    <source>
        <dbReference type="ARBA" id="ARBA00023136"/>
    </source>
</evidence>
<feature type="transmembrane region" description="Helical" evidence="6">
    <location>
        <begin position="166"/>
        <end position="184"/>
    </location>
</feature>
<feature type="transmembrane region" description="Helical" evidence="6">
    <location>
        <begin position="347"/>
        <end position="371"/>
    </location>
</feature>
<evidence type="ECO:0000313" key="8">
    <source>
        <dbReference type="Proteomes" id="UP000260773"/>
    </source>
</evidence>